<dbReference type="InterPro" id="IPR038717">
    <property type="entry name" value="Tc1-like_DDE_dom"/>
</dbReference>
<dbReference type="Proteomes" id="UP000191901">
    <property type="component" value="Chromosome"/>
</dbReference>
<evidence type="ECO:0000313" key="2">
    <source>
        <dbReference type="EMBL" id="ASC70738.1"/>
    </source>
</evidence>
<dbReference type="GO" id="GO:0003676">
    <property type="term" value="F:nucleic acid binding"/>
    <property type="evidence" value="ECO:0007669"/>
    <property type="project" value="InterPro"/>
</dbReference>
<dbReference type="EMBL" id="CP021983">
    <property type="protein sequence ID" value="ASC70738.1"/>
    <property type="molecule type" value="Genomic_DNA"/>
</dbReference>
<protein>
    <recommendedName>
        <fullName evidence="1">Tc1-like transposase DDE domain-containing protein</fullName>
    </recommendedName>
</protein>
<gene>
    <name evidence="2" type="ORF">XM38_016840</name>
</gene>
<dbReference type="Gene3D" id="3.30.420.10">
    <property type="entry name" value="Ribonuclease H-like superfamily/Ribonuclease H"/>
    <property type="match status" value="1"/>
</dbReference>
<dbReference type="InterPro" id="IPR036397">
    <property type="entry name" value="RNaseH_sf"/>
</dbReference>
<sequence>MLEFLPEYSPDYNLIELVWHSAKEYISGRLFKSIEELEALVNKLLNEGELIIKWDRKLKNKGNDVNVF</sequence>
<evidence type="ECO:0000313" key="3">
    <source>
        <dbReference type="Proteomes" id="UP000191901"/>
    </source>
</evidence>
<dbReference type="AlphaFoldDB" id="A0A1Z3HKB3"/>
<feature type="domain" description="Tc1-like transposase DDE" evidence="1">
    <location>
        <begin position="2"/>
        <end position="37"/>
    </location>
</feature>
<dbReference type="KEGG" id="hhg:XM38_016840"/>
<organism evidence="2 3">
    <name type="scientific">Halomicronema hongdechloris C2206</name>
    <dbReference type="NCBI Taxonomy" id="1641165"/>
    <lineage>
        <taxon>Bacteria</taxon>
        <taxon>Bacillati</taxon>
        <taxon>Cyanobacteriota</taxon>
        <taxon>Cyanophyceae</taxon>
        <taxon>Nodosilineales</taxon>
        <taxon>Nodosilineaceae</taxon>
        <taxon>Halomicronema</taxon>
    </lineage>
</organism>
<dbReference type="Pfam" id="PF13358">
    <property type="entry name" value="DDE_3"/>
    <property type="match status" value="1"/>
</dbReference>
<proteinExistence type="predicted"/>
<accession>A0A1Z3HKB3</accession>
<keyword evidence="3" id="KW-1185">Reference proteome</keyword>
<evidence type="ECO:0000259" key="1">
    <source>
        <dbReference type="Pfam" id="PF13358"/>
    </source>
</evidence>
<reference evidence="2 3" key="1">
    <citation type="journal article" date="2016" name="Biochim. Biophys. Acta">
        <title>Characterization of red-shifted phycobilisomes isolated from the chlorophyll f-containing cyanobacterium Halomicronema hongdechloris.</title>
        <authorList>
            <person name="Li Y."/>
            <person name="Lin Y."/>
            <person name="Garvey C.J."/>
            <person name="Birch D."/>
            <person name="Corkery R.W."/>
            <person name="Loughlin P.C."/>
            <person name="Scheer H."/>
            <person name="Willows R.D."/>
            <person name="Chen M."/>
        </authorList>
    </citation>
    <scope>NUCLEOTIDE SEQUENCE [LARGE SCALE GENOMIC DNA]</scope>
    <source>
        <strain evidence="2 3">C2206</strain>
    </source>
</reference>
<name>A0A1Z3HKB3_9CYAN</name>